<dbReference type="AlphaFoldDB" id="A0AAI9K4Q9"/>
<dbReference type="EMBL" id="BLYL01000026">
    <property type="protein sequence ID" value="GFO95685.1"/>
    <property type="molecule type" value="Genomic_DNA"/>
</dbReference>
<name>A0AAI9K4Q9_9FIRM</name>
<keyword evidence="2" id="KW-1133">Transmembrane helix</keyword>
<dbReference type="RefSeq" id="WP_055223024.1">
    <property type="nucleotide sequence ID" value="NZ_BLYL01000026.1"/>
</dbReference>
<proteinExistence type="predicted"/>
<evidence type="ECO:0000256" key="1">
    <source>
        <dbReference type="SAM" id="MobiDB-lite"/>
    </source>
</evidence>
<feature type="transmembrane region" description="Helical" evidence="2">
    <location>
        <begin position="50"/>
        <end position="72"/>
    </location>
</feature>
<keyword evidence="2" id="KW-0472">Membrane</keyword>
<feature type="transmembrane region" description="Helical" evidence="2">
    <location>
        <begin position="126"/>
        <end position="145"/>
    </location>
</feature>
<feature type="transmembrane region" description="Helical" evidence="2">
    <location>
        <begin position="6"/>
        <end position="30"/>
    </location>
</feature>
<feature type="transmembrane region" description="Helical" evidence="2">
    <location>
        <begin position="84"/>
        <end position="106"/>
    </location>
</feature>
<accession>A0AAI9K4Q9</accession>
<organism evidence="3 4">
    <name type="scientific">Coprococcus eutactus</name>
    <dbReference type="NCBI Taxonomy" id="33043"/>
    <lineage>
        <taxon>Bacteria</taxon>
        <taxon>Bacillati</taxon>
        <taxon>Bacillota</taxon>
        <taxon>Clostridia</taxon>
        <taxon>Lachnospirales</taxon>
        <taxon>Lachnospiraceae</taxon>
        <taxon>Coprococcus</taxon>
    </lineage>
</organism>
<sequence length="324" mass="37052">MDNFNIKSILVILFLFFIGCIMGWCIEVIFRKFFSKSNPSHKWINPGFLIGPYLPLYGSGLVVLYLLSLIHIDAVDAHPVLQKVLVVLIMAIAMTVVEYIAGRIFIIGMNIKLWDYSDEWGNIQGIICPLFSFFWGVIAALYYFFLHPHILNAVYWLADHLTFSFFIGFFYGVFVIDCVVSFNLMSKVKKFAKENDLIVRVEELKSRLALDREKFKEKPSFLLSLHDTASIKRAFENNPESFSITKKIKLKAEELTENVKEKSAVISENLKEKSEVITEGIKAAGTEAKARIGETLNRNDSSDVADTDLFDNSHRDITEHKNEK</sequence>
<dbReference type="InterPro" id="IPR010540">
    <property type="entry name" value="CmpB_TMEM229"/>
</dbReference>
<evidence type="ECO:0000313" key="3">
    <source>
        <dbReference type="EMBL" id="GFO95685.1"/>
    </source>
</evidence>
<keyword evidence="2" id="KW-0812">Transmembrane</keyword>
<reference evidence="3" key="1">
    <citation type="submission" date="2020-06" db="EMBL/GenBank/DDBJ databases">
        <title>Characterization of fructooligosaccharide metabolism and fructooligosaccharide-degrading enzymes in human commensal butyrate producers.</title>
        <authorList>
            <person name="Tanno H."/>
            <person name="Fujii T."/>
            <person name="Hirano K."/>
            <person name="Maeno S."/>
            <person name="Tonozuka T."/>
            <person name="Sakamoto M."/>
            <person name="Ohkuma M."/>
            <person name="Tochio T."/>
            <person name="Endo A."/>
        </authorList>
    </citation>
    <scope>NUCLEOTIDE SEQUENCE</scope>
    <source>
        <strain evidence="3">JCM 31265</strain>
    </source>
</reference>
<dbReference type="Proteomes" id="UP000660047">
    <property type="component" value="Unassembled WGS sequence"/>
</dbReference>
<comment type="caution">
    <text evidence="3">The sequence shown here is derived from an EMBL/GenBank/DDBJ whole genome shotgun (WGS) entry which is preliminary data.</text>
</comment>
<dbReference type="Pfam" id="PF06541">
    <property type="entry name" value="ABC_trans_CmpB"/>
    <property type="match status" value="1"/>
</dbReference>
<feature type="compositionally biased region" description="Basic and acidic residues" evidence="1">
    <location>
        <begin position="311"/>
        <end position="324"/>
    </location>
</feature>
<gene>
    <name evidence="3" type="ORF">COEU31_27310</name>
</gene>
<dbReference type="PROSITE" id="PS51257">
    <property type="entry name" value="PROKAR_LIPOPROTEIN"/>
    <property type="match status" value="1"/>
</dbReference>
<protein>
    <recommendedName>
        <fullName evidence="5">ABC-transporter type IV</fullName>
    </recommendedName>
</protein>
<evidence type="ECO:0008006" key="5">
    <source>
        <dbReference type="Google" id="ProtNLM"/>
    </source>
</evidence>
<evidence type="ECO:0000313" key="4">
    <source>
        <dbReference type="Proteomes" id="UP000660047"/>
    </source>
</evidence>
<evidence type="ECO:0000256" key="2">
    <source>
        <dbReference type="SAM" id="Phobius"/>
    </source>
</evidence>
<feature type="region of interest" description="Disordered" evidence="1">
    <location>
        <begin position="298"/>
        <end position="324"/>
    </location>
</feature>
<feature type="transmembrane region" description="Helical" evidence="2">
    <location>
        <begin position="165"/>
        <end position="185"/>
    </location>
</feature>